<accession>A0AAN5DHB8</accession>
<evidence type="ECO:0008006" key="5">
    <source>
        <dbReference type="Google" id="ProtNLM"/>
    </source>
</evidence>
<keyword evidence="2" id="KW-0503">Monooxygenase</keyword>
<dbReference type="PANTHER" id="PTHR24284:SF1">
    <property type="entry name" value="CYTOCHROME P450 FAMILY"/>
    <property type="match status" value="1"/>
</dbReference>
<comment type="similarity">
    <text evidence="1">Belongs to the cytochrome P450 family.</text>
</comment>
<evidence type="ECO:0000313" key="3">
    <source>
        <dbReference type="EMBL" id="GMR62870.1"/>
    </source>
</evidence>
<protein>
    <recommendedName>
        <fullName evidence="5">Cytochrome P450</fullName>
    </recommendedName>
</protein>
<dbReference type="GO" id="GO:0016705">
    <property type="term" value="F:oxidoreductase activity, acting on paired donors, with incorporation or reduction of molecular oxygen"/>
    <property type="evidence" value="ECO:0007669"/>
    <property type="project" value="InterPro"/>
</dbReference>
<keyword evidence="4" id="KW-1185">Reference proteome</keyword>
<feature type="non-terminal residue" evidence="3">
    <location>
        <position position="278"/>
    </location>
</feature>
<proteinExistence type="inferred from homology"/>
<reference evidence="4" key="1">
    <citation type="submission" date="2022-10" db="EMBL/GenBank/DDBJ databases">
        <title>Genome assembly of Pristionchus species.</title>
        <authorList>
            <person name="Yoshida K."/>
            <person name="Sommer R.J."/>
        </authorList>
    </citation>
    <scope>NUCLEOTIDE SEQUENCE [LARGE SCALE GENOMIC DNA]</scope>
    <source>
        <strain evidence="4">RS5460</strain>
    </source>
</reference>
<dbReference type="InterPro" id="IPR001128">
    <property type="entry name" value="Cyt_P450"/>
</dbReference>
<dbReference type="InterPro" id="IPR002401">
    <property type="entry name" value="Cyt_P450_E_grp-I"/>
</dbReference>
<dbReference type="PANTHER" id="PTHR24284">
    <property type="entry name" value="CYTOCHROME P450 FAMILY"/>
    <property type="match status" value="1"/>
</dbReference>
<dbReference type="Gene3D" id="1.10.630.10">
    <property type="entry name" value="Cytochrome P450"/>
    <property type="match status" value="1"/>
</dbReference>
<evidence type="ECO:0000256" key="1">
    <source>
        <dbReference type="ARBA" id="ARBA00010617"/>
    </source>
</evidence>
<feature type="non-terminal residue" evidence="3">
    <location>
        <position position="1"/>
    </location>
</feature>
<dbReference type="SUPFAM" id="SSF48264">
    <property type="entry name" value="Cytochrome P450"/>
    <property type="match status" value="1"/>
</dbReference>
<dbReference type="PRINTS" id="PR00463">
    <property type="entry name" value="EP450I"/>
</dbReference>
<evidence type="ECO:0000256" key="2">
    <source>
        <dbReference type="ARBA" id="ARBA00023033"/>
    </source>
</evidence>
<sequence>YVQITDYDILKEAFIDKGDDFTGRPDNEIFQEVLSFGPNTGVISSNGDSWRENRRAAISILRDFGMGKNLMEEQIRNSVAEFIDHLDAIEDKDHVDLRWPIQVMIANVINEILFGYRYKYDDCKPLIDYVNGFNELMDEMVGNVGLLIALVFPKIRHLPVIGWHTVGRIQAEQARINEYIIENVDKALVDYNVEDEPTCFAHKYKKRMVENNHLDHTNLLATCADFFFAGMETSTTTLRWAMLFFAANQQAQISLRSEFLGALEHRIVRHQKVNVAVD</sequence>
<dbReference type="AlphaFoldDB" id="A0AAN5DHB8"/>
<dbReference type="GO" id="GO:0004497">
    <property type="term" value="F:monooxygenase activity"/>
    <property type="evidence" value="ECO:0007669"/>
    <property type="project" value="UniProtKB-KW"/>
</dbReference>
<dbReference type="Proteomes" id="UP001328107">
    <property type="component" value="Unassembled WGS sequence"/>
</dbReference>
<gene>
    <name evidence="3" type="ORF">PMAYCL1PPCAC_33065</name>
</gene>
<name>A0AAN5DHB8_9BILA</name>
<dbReference type="Pfam" id="PF00067">
    <property type="entry name" value="p450"/>
    <property type="match status" value="1"/>
</dbReference>
<dbReference type="GO" id="GO:0020037">
    <property type="term" value="F:heme binding"/>
    <property type="evidence" value="ECO:0007669"/>
    <property type="project" value="InterPro"/>
</dbReference>
<evidence type="ECO:0000313" key="4">
    <source>
        <dbReference type="Proteomes" id="UP001328107"/>
    </source>
</evidence>
<dbReference type="EMBL" id="BTRK01000006">
    <property type="protein sequence ID" value="GMR62870.1"/>
    <property type="molecule type" value="Genomic_DNA"/>
</dbReference>
<dbReference type="GO" id="GO:0005506">
    <property type="term" value="F:iron ion binding"/>
    <property type="evidence" value="ECO:0007669"/>
    <property type="project" value="InterPro"/>
</dbReference>
<comment type="caution">
    <text evidence="3">The sequence shown here is derived from an EMBL/GenBank/DDBJ whole genome shotgun (WGS) entry which is preliminary data.</text>
</comment>
<organism evidence="3 4">
    <name type="scientific">Pristionchus mayeri</name>
    <dbReference type="NCBI Taxonomy" id="1317129"/>
    <lineage>
        <taxon>Eukaryota</taxon>
        <taxon>Metazoa</taxon>
        <taxon>Ecdysozoa</taxon>
        <taxon>Nematoda</taxon>
        <taxon>Chromadorea</taxon>
        <taxon>Rhabditida</taxon>
        <taxon>Rhabditina</taxon>
        <taxon>Diplogasteromorpha</taxon>
        <taxon>Diplogasteroidea</taxon>
        <taxon>Neodiplogasteridae</taxon>
        <taxon>Pristionchus</taxon>
    </lineage>
</organism>
<keyword evidence="2" id="KW-0560">Oxidoreductase</keyword>
<dbReference type="InterPro" id="IPR036396">
    <property type="entry name" value="Cyt_P450_sf"/>
</dbReference>